<evidence type="ECO:0000256" key="1">
    <source>
        <dbReference type="ARBA" id="ARBA00022617"/>
    </source>
</evidence>
<name>A0A328B0I7_9CAUL</name>
<dbReference type="GO" id="GO:0046872">
    <property type="term" value="F:metal ion binding"/>
    <property type="evidence" value="ECO:0007669"/>
    <property type="project" value="UniProtKB-KW"/>
</dbReference>
<dbReference type="OrthoDB" id="9773456at2"/>
<evidence type="ECO:0000256" key="4">
    <source>
        <dbReference type="PROSITE-ProRule" id="PRU00433"/>
    </source>
</evidence>
<evidence type="ECO:0000313" key="6">
    <source>
        <dbReference type="EMBL" id="RAK60317.1"/>
    </source>
</evidence>
<reference evidence="7" key="1">
    <citation type="submission" date="2018-05" db="EMBL/GenBank/DDBJ databases">
        <authorList>
            <person name="Li X."/>
        </authorList>
    </citation>
    <scope>NUCLEOTIDE SEQUENCE [LARGE SCALE GENOMIC DNA]</scope>
    <source>
        <strain evidence="7">HKS-05</strain>
    </source>
</reference>
<dbReference type="SUPFAM" id="SSF46626">
    <property type="entry name" value="Cytochrome c"/>
    <property type="match status" value="1"/>
</dbReference>
<dbReference type="EMBL" id="QFYP01000001">
    <property type="protein sequence ID" value="RAK60317.1"/>
    <property type="molecule type" value="Genomic_DNA"/>
</dbReference>
<dbReference type="InterPro" id="IPR009056">
    <property type="entry name" value="Cyt_c-like_dom"/>
</dbReference>
<proteinExistence type="predicted"/>
<dbReference type="Proteomes" id="UP000249842">
    <property type="component" value="Unassembled WGS sequence"/>
</dbReference>
<keyword evidence="3 4" id="KW-0408">Iron</keyword>
<evidence type="ECO:0000256" key="2">
    <source>
        <dbReference type="ARBA" id="ARBA00022723"/>
    </source>
</evidence>
<feature type="domain" description="Cytochrome c" evidence="5">
    <location>
        <begin position="68"/>
        <end position="157"/>
    </location>
</feature>
<dbReference type="InterPro" id="IPR036909">
    <property type="entry name" value="Cyt_c-like_dom_sf"/>
</dbReference>
<gene>
    <name evidence="6" type="ORF">DJ021_11120</name>
</gene>
<keyword evidence="2 4" id="KW-0479">Metal-binding</keyword>
<dbReference type="AlphaFoldDB" id="A0A328B0I7"/>
<comment type="caution">
    <text evidence="6">The sequence shown here is derived from an EMBL/GenBank/DDBJ whole genome shotgun (WGS) entry which is preliminary data.</text>
</comment>
<evidence type="ECO:0000259" key="5">
    <source>
        <dbReference type="PROSITE" id="PS51007"/>
    </source>
</evidence>
<sequence length="172" mass="17894">MRGFIAGVVTVIVVGLICAYGLLQSGLIPANADAKPGGLELWAAGTSLNATLRTAAPKGPNPVALTDANLLEGVKLYGQNCALCHGTAAGEASASPIAKGLYPAPPQLASEGVEDDPEGASYWRIKHGVRLTGMPSWGGTLSDQQIWTLALFLKHMDKLPPGPQAAWKQVRN</sequence>
<dbReference type="PROSITE" id="PS51007">
    <property type="entry name" value="CYTC"/>
    <property type="match status" value="1"/>
</dbReference>
<dbReference type="Gene3D" id="1.10.760.10">
    <property type="entry name" value="Cytochrome c-like domain"/>
    <property type="match status" value="1"/>
</dbReference>
<dbReference type="Pfam" id="PF13442">
    <property type="entry name" value="Cytochrome_CBB3"/>
    <property type="match status" value="1"/>
</dbReference>
<dbReference type="GO" id="GO:0009055">
    <property type="term" value="F:electron transfer activity"/>
    <property type="evidence" value="ECO:0007669"/>
    <property type="project" value="InterPro"/>
</dbReference>
<organism evidence="6 7">
    <name type="scientific">Phenylobacterium hankyongense</name>
    <dbReference type="NCBI Taxonomy" id="1813876"/>
    <lineage>
        <taxon>Bacteria</taxon>
        <taxon>Pseudomonadati</taxon>
        <taxon>Pseudomonadota</taxon>
        <taxon>Alphaproteobacteria</taxon>
        <taxon>Caulobacterales</taxon>
        <taxon>Caulobacteraceae</taxon>
        <taxon>Phenylobacterium</taxon>
    </lineage>
</organism>
<accession>A0A328B0I7</accession>
<keyword evidence="7" id="KW-1185">Reference proteome</keyword>
<protein>
    <recommendedName>
        <fullName evidence="5">Cytochrome c domain-containing protein</fullName>
    </recommendedName>
</protein>
<dbReference type="GO" id="GO:0020037">
    <property type="term" value="F:heme binding"/>
    <property type="evidence" value="ECO:0007669"/>
    <property type="project" value="InterPro"/>
</dbReference>
<evidence type="ECO:0000256" key="3">
    <source>
        <dbReference type="ARBA" id="ARBA00023004"/>
    </source>
</evidence>
<evidence type="ECO:0000313" key="7">
    <source>
        <dbReference type="Proteomes" id="UP000249842"/>
    </source>
</evidence>
<keyword evidence="1 4" id="KW-0349">Heme</keyword>